<dbReference type="EMBL" id="LAHO01000004">
    <property type="protein sequence ID" value="KKO46364.1"/>
    <property type="molecule type" value="Genomic_DNA"/>
</dbReference>
<proteinExistence type="inferred from homology"/>
<evidence type="ECO:0000259" key="7">
    <source>
        <dbReference type="PROSITE" id="PS50111"/>
    </source>
</evidence>
<keyword evidence="2 4" id="KW-0807">Transducer</keyword>
<dbReference type="InterPro" id="IPR003660">
    <property type="entry name" value="HAMP_dom"/>
</dbReference>
<name>A0A0M2V7G7_9GAMM</name>
<dbReference type="GO" id="GO:0016020">
    <property type="term" value="C:membrane"/>
    <property type="evidence" value="ECO:0007669"/>
    <property type="project" value="UniProtKB-SubCell"/>
</dbReference>
<evidence type="ECO:0000313" key="9">
    <source>
        <dbReference type="EMBL" id="KKO46364.1"/>
    </source>
</evidence>
<dbReference type="AlphaFoldDB" id="A0A0M2V7G7"/>
<dbReference type="FunFam" id="1.10.287.950:FF:000001">
    <property type="entry name" value="Methyl-accepting chemotaxis sensory transducer"/>
    <property type="match status" value="1"/>
</dbReference>
<reference evidence="9 10" key="1">
    <citation type="submission" date="2015-03" db="EMBL/GenBank/DDBJ databases">
        <title>Draft genome sequences of two protease-producing strains of Arsukibacterium isolated from two cold and alkaline environments.</title>
        <authorList>
            <person name="Lylloff J.E."/>
            <person name="Skov L.B."/>
            <person name="Jepsen M."/>
            <person name="Hallin P.F."/>
            <person name="Sorensen S.J."/>
            <person name="Stougaard P."/>
            <person name="Glaring M.A."/>
        </authorList>
    </citation>
    <scope>NUCLEOTIDE SEQUENCE [LARGE SCALE GENOMIC DNA]</scope>
    <source>
        <strain evidence="9 10">GCM72</strain>
    </source>
</reference>
<organism evidence="9 10">
    <name type="scientific">Arsukibacterium ikkense</name>
    <dbReference type="NCBI Taxonomy" id="336831"/>
    <lineage>
        <taxon>Bacteria</taxon>
        <taxon>Pseudomonadati</taxon>
        <taxon>Pseudomonadota</taxon>
        <taxon>Gammaproteobacteria</taxon>
        <taxon>Chromatiales</taxon>
        <taxon>Chromatiaceae</taxon>
        <taxon>Arsukibacterium</taxon>
    </lineage>
</organism>
<feature type="transmembrane region" description="Helical" evidence="6">
    <location>
        <begin position="326"/>
        <end position="348"/>
    </location>
</feature>
<dbReference type="InterPro" id="IPR004089">
    <property type="entry name" value="MCPsignal_dom"/>
</dbReference>
<dbReference type="CDD" id="cd06225">
    <property type="entry name" value="HAMP"/>
    <property type="match status" value="1"/>
</dbReference>
<dbReference type="OrthoDB" id="9781845at2"/>
<evidence type="ECO:0000256" key="5">
    <source>
        <dbReference type="SAM" id="Coils"/>
    </source>
</evidence>
<evidence type="ECO:0000256" key="6">
    <source>
        <dbReference type="SAM" id="Phobius"/>
    </source>
</evidence>
<evidence type="ECO:0000256" key="3">
    <source>
        <dbReference type="ARBA" id="ARBA00029447"/>
    </source>
</evidence>
<dbReference type="Gene3D" id="1.10.287.950">
    <property type="entry name" value="Methyl-accepting chemotaxis protein"/>
    <property type="match status" value="1"/>
</dbReference>
<feature type="transmembrane region" description="Helical" evidence="6">
    <location>
        <begin position="9"/>
        <end position="31"/>
    </location>
</feature>
<dbReference type="Pfam" id="PF00672">
    <property type="entry name" value="HAMP"/>
    <property type="match status" value="1"/>
</dbReference>
<keyword evidence="6" id="KW-1133">Transmembrane helix</keyword>
<protein>
    <submittedName>
        <fullName evidence="9">Chemotaxis protein</fullName>
    </submittedName>
</protein>
<comment type="similarity">
    <text evidence="3">Belongs to the methyl-accepting chemotaxis (MCP) protein family.</text>
</comment>
<sequence>MTLKVAHKVILGFGFIATLLLFASILALFSFNTVTRYSNDVNQLAVPAQQQSNLAQIQLLKLAKLSALGFTAEQQTDINNYQQQFAASRSNFSALISDFNQLTSQDPALQQPLQIALGHFNQYSGAVDSMFSARIQSNSAAAAVLAELSKLETSIDEAGASLLDLADAELSVTDAMMEQISGNAGRIDGQLLGLLNTVREVAAYTDLEVLQRNQQNIGFTLSDIQVNIDFLDRQISQIDTDDLWPQFQQLFNALSSQLQGEENLVSLKQQQLQQQQVARRQLNSSEQQVEQAVQALDQVVNLADQRFTKLQQQVSNALSSGSNRTLVMMLVLVVLAVVAAYFTITAMLKPLASINHMLGDIAKGDLTRQLTIVQQDEFGALSAKVNSLIAALRSLITNIQQNATELNSNASQSSAEVQEISQSLQQQQQQISRVDSITGELANNTQTVADQARQAGEAMRQALEQSQHIKQIAAKNSQLITGLASQLSSTSDVMNKVNDQSTNIGGILTTISAIAEQTNLLALNAAIEAARAGEQGRGFAVVADEVRSLAGRTQQATNEIRQMITSLQQQSQQAVASVLTGKTDAEQCVATTQQLASALEAVNEAIAQTRQISSAVSDASTSQLALGSAISDNMQQMVHLANNSTSKAERTLVHSDDVARLAAQLQSAATRFKIN</sequence>
<evidence type="ECO:0000259" key="8">
    <source>
        <dbReference type="PROSITE" id="PS50885"/>
    </source>
</evidence>
<dbReference type="PROSITE" id="PS50885">
    <property type="entry name" value="HAMP"/>
    <property type="match status" value="1"/>
</dbReference>
<feature type="domain" description="HAMP" evidence="8">
    <location>
        <begin position="345"/>
        <end position="397"/>
    </location>
</feature>
<dbReference type="GO" id="GO:0007165">
    <property type="term" value="P:signal transduction"/>
    <property type="evidence" value="ECO:0007669"/>
    <property type="project" value="UniProtKB-KW"/>
</dbReference>
<feature type="coiled-coil region" evidence="5">
    <location>
        <begin position="389"/>
        <end position="430"/>
    </location>
</feature>
<feature type="coiled-coil region" evidence="5">
    <location>
        <begin position="268"/>
        <end position="302"/>
    </location>
</feature>
<dbReference type="RefSeq" id="WP_046556805.1">
    <property type="nucleotide sequence ID" value="NZ_LAHO01000004.1"/>
</dbReference>
<keyword evidence="10" id="KW-1185">Reference proteome</keyword>
<keyword evidence="6" id="KW-0472">Membrane</keyword>
<dbReference type="GO" id="GO:0006935">
    <property type="term" value="P:chemotaxis"/>
    <property type="evidence" value="ECO:0007669"/>
    <property type="project" value="UniProtKB-ARBA"/>
</dbReference>
<dbReference type="PROSITE" id="PS50111">
    <property type="entry name" value="CHEMOTAXIS_TRANSDUC_2"/>
    <property type="match status" value="1"/>
</dbReference>
<evidence type="ECO:0000313" key="10">
    <source>
        <dbReference type="Proteomes" id="UP000034228"/>
    </source>
</evidence>
<dbReference type="Proteomes" id="UP000034228">
    <property type="component" value="Unassembled WGS sequence"/>
</dbReference>
<keyword evidence="5" id="KW-0175">Coiled coil</keyword>
<dbReference type="SMART" id="SM00283">
    <property type="entry name" value="MA"/>
    <property type="match status" value="1"/>
</dbReference>
<dbReference type="SUPFAM" id="SSF58104">
    <property type="entry name" value="Methyl-accepting chemotaxis protein (MCP) signaling domain"/>
    <property type="match status" value="1"/>
</dbReference>
<dbReference type="PATRIC" id="fig|336831.14.peg.2993"/>
<comment type="subcellular location">
    <subcellularLocation>
        <location evidence="1">Membrane</location>
    </subcellularLocation>
</comment>
<dbReference type="Pfam" id="PF00015">
    <property type="entry name" value="MCPsignal"/>
    <property type="match status" value="1"/>
</dbReference>
<dbReference type="STRING" id="336831.WG68_06250"/>
<evidence type="ECO:0000256" key="2">
    <source>
        <dbReference type="ARBA" id="ARBA00023224"/>
    </source>
</evidence>
<accession>A0A0M2V7G7</accession>
<comment type="caution">
    <text evidence="9">The sequence shown here is derived from an EMBL/GenBank/DDBJ whole genome shotgun (WGS) entry which is preliminary data.</text>
</comment>
<keyword evidence="6" id="KW-0812">Transmembrane</keyword>
<dbReference type="PANTHER" id="PTHR32089">
    <property type="entry name" value="METHYL-ACCEPTING CHEMOTAXIS PROTEIN MCPB"/>
    <property type="match status" value="1"/>
</dbReference>
<feature type="domain" description="Methyl-accepting transducer" evidence="7">
    <location>
        <begin position="402"/>
        <end position="638"/>
    </location>
</feature>
<evidence type="ECO:0000256" key="1">
    <source>
        <dbReference type="ARBA" id="ARBA00004370"/>
    </source>
</evidence>
<dbReference type="SMART" id="SM00304">
    <property type="entry name" value="HAMP"/>
    <property type="match status" value="1"/>
</dbReference>
<gene>
    <name evidence="9" type="ORF">WG68_06250</name>
</gene>
<evidence type="ECO:0000256" key="4">
    <source>
        <dbReference type="PROSITE-ProRule" id="PRU00284"/>
    </source>
</evidence>
<dbReference type="PANTHER" id="PTHR32089:SF70">
    <property type="entry name" value="ENERGY TAXIS MODULATING METHYL ACCEPTING SENSORY TRANSDUCER"/>
    <property type="match status" value="1"/>
</dbReference>